<sequence>MLKERAENLMFEDAQTTFEIIVIIRKKFSESASTPVDNNRITGNIKMTENNLFGLKFEYKSARVSDTEAHRITPLENKLWIILH</sequence>
<evidence type="ECO:0000313" key="2">
    <source>
        <dbReference type="Proteomes" id="UP001177670"/>
    </source>
</evidence>
<dbReference type="Proteomes" id="UP001177670">
    <property type="component" value="Unassembled WGS sequence"/>
</dbReference>
<dbReference type="AlphaFoldDB" id="A0AA40KXG7"/>
<protein>
    <submittedName>
        <fullName evidence="1">Uncharacterized protein</fullName>
    </submittedName>
</protein>
<organism evidence="1 2">
    <name type="scientific">Melipona bicolor</name>
    <dbReference type="NCBI Taxonomy" id="60889"/>
    <lineage>
        <taxon>Eukaryota</taxon>
        <taxon>Metazoa</taxon>
        <taxon>Ecdysozoa</taxon>
        <taxon>Arthropoda</taxon>
        <taxon>Hexapoda</taxon>
        <taxon>Insecta</taxon>
        <taxon>Pterygota</taxon>
        <taxon>Neoptera</taxon>
        <taxon>Endopterygota</taxon>
        <taxon>Hymenoptera</taxon>
        <taxon>Apocrita</taxon>
        <taxon>Aculeata</taxon>
        <taxon>Apoidea</taxon>
        <taxon>Anthophila</taxon>
        <taxon>Apidae</taxon>
        <taxon>Melipona</taxon>
    </lineage>
</organism>
<reference evidence="1" key="1">
    <citation type="submission" date="2021-10" db="EMBL/GenBank/DDBJ databases">
        <title>Melipona bicolor Genome sequencing and assembly.</title>
        <authorList>
            <person name="Araujo N.S."/>
            <person name="Arias M.C."/>
        </authorList>
    </citation>
    <scope>NUCLEOTIDE SEQUENCE</scope>
    <source>
        <strain evidence="1">USP_2M_L1-L4_2017</strain>
        <tissue evidence="1">Whole body</tissue>
    </source>
</reference>
<evidence type="ECO:0000313" key="1">
    <source>
        <dbReference type="EMBL" id="KAK1136565.1"/>
    </source>
</evidence>
<comment type="caution">
    <text evidence="1">The sequence shown here is derived from an EMBL/GenBank/DDBJ whole genome shotgun (WGS) entry which is preliminary data.</text>
</comment>
<gene>
    <name evidence="1" type="ORF">K0M31_001111</name>
</gene>
<name>A0AA40KXG7_9HYME</name>
<accession>A0AA40KXG7</accession>
<dbReference type="EMBL" id="JAHYIQ010000001">
    <property type="protein sequence ID" value="KAK1136565.1"/>
    <property type="molecule type" value="Genomic_DNA"/>
</dbReference>
<keyword evidence="2" id="KW-1185">Reference proteome</keyword>
<proteinExistence type="predicted"/>